<dbReference type="InterPro" id="IPR029058">
    <property type="entry name" value="AB_hydrolase_fold"/>
</dbReference>
<evidence type="ECO:0000259" key="1">
    <source>
        <dbReference type="Pfam" id="PF00561"/>
    </source>
</evidence>
<dbReference type="Gene3D" id="3.40.50.1820">
    <property type="entry name" value="alpha/beta hydrolase"/>
    <property type="match status" value="1"/>
</dbReference>
<protein>
    <submittedName>
        <fullName evidence="2">Alpha/beta hydrolase</fullName>
    </submittedName>
</protein>
<dbReference type="Proteomes" id="UP001165283">
    <property type="component" value="Unassembled WGS sequence"/>
</dbReference>
<dbReference type="PRINTS" id="PR00111">
    <property type="entry name" value="ABHYDROLASE"/>
</dbReference>
<reference evidence="2" key="1">
    <citation type="submission" date="2021-04" db="EMBL/GenBank/DDBJ databases">
        <title>Pseudonocardia sp. nov., isolated from sandy soil of mangrove forest.</title>
        <authorList>
            <person name="Zan Z."/>
            <person name="Huang R."/>
            <person name="Liu W."/>
        </authorList>
    </citation>
    <scope>NUCLEOTIDE SEQUENCE</scope>
    <source>
        <strain evidence="2">S2-4</strain>
    </source>
</reference>
<dbReference type="SUPFAM" id="SSF53474">
    <property type="entry name" value="alpha/beta-Hydrolases"/>
    <property type="match status" value="1"/>
</dbReference>
<accession>A0ABT1ADR2</accession>
<proteinExistence type="predicted"/>
<keyword evidence="2" id="KW-0378">Hydrolase</keyword>
<evidence type="ECO:0000313" key="3">
    <source>
        <dbReference type="Proteomes" id="UP001165283"/>
    </source>
</evidence>
<dbReference type="RefSeq" id="WP_252446263.1">
    <property type="nucleotide sequence ID" value="NZ_JAGSOV010000090.1"/>
</dbReference>
<dbReference type="InterPro" id="IPR050266">
    <property type="entry name" value="AB_hydrolase_sf"/>
</dbReference>
<dbReference type="PANTHER" id="PTHR43798">
    <property type="entry name" value="MONOACYLGLYCEROL LIPASE"/>
    <property type="match status" value="1"/>
</dbReference>
<feature type="domain" description="AB hydrolase-1" evidence="1">
    <location>
        <begin position="20"/>
        <end position="246"/>
    </location>
</feature>
<dbReference type="InterPro" id="IPR000073">
    <property type="entry name" value="AB_hydrolase_1"/>
</dbReference>
<dbReference type="Pfam" id="PF00561">
    <property type="entry name" value="Abhydrolase_1"/>
    <property type="match status" value="1"/>
</dbReference>
<dbReference type="EMBL" id="JAGSOV010000090">
    <property type="protein sequence ID" value="MCO1660724.1"/>
    <property type="molecule type" value="Genomic_DNA"/>
</dbReference>
<dbReference type="PANTHER" id="PTHR43798:SF33">
    <property type="entry name" value="HYDROLASE, PUTATIVE (AFU_ORTHOLOGUE AFUA_2G14860)-RELATED"/>
    <property type="match status" value="1"/>
</dbReference>
<name>A0ABT1ADR2_9PSEU</name>
<sequence>MTVEPAPLNVVEFGPSDALPVLALHGVTGHARRWAVVAGSLPGVRLLAVDLRGHGRSPWVPPWNLERHVADALAVLDRFGLDRVPVIGHSFGGAIAVHLARAAPERVERLVLLDPALGLDPQDMLETAEESRAELSFPDLAAARADRAGRWEGVDAALVEAELTEHLVADGDRFRYRYSPASVVAAWSEMARPAAIPPAGTRTLVVPATKADFVRPGWLAACRDEMGDALTVIEVDAGHMLYLERPAETTAHIAAFLAG</sequence>
<keyword evidence="3" id="KW-1185">Reference proteome</keyword>
<evidence type="ECO:0000313" key="2">
    <source>
        <dbReference type="EMBL" id="MCO1660724.1"/>
    </source>
</evidence>
<dbReference type="PRINTS" id="PR00412">
    <property type="entry name" value="EPOXHYDRLASE"/>
</dbReference>
<gene>
    <name evidence="2" type="ORF">KDL28_37310</name>
</gene>
<dbReference type="InterPro" id="IPR000639">
    <property type="entry name" value="Epox_hydrolase-like"/>
</dbReference>
<organism evidence="2 3">
    <name type="scientific">Pseudonocardia humida</name>
    <dbReference type="NCBI Taxonomy" id="2800819"/>
    <lineage>
        <taxon>Bacteria</taxon>
        <taxon>Bacillati</taxon>
        <taxon>Actinomycetota</taxon>
        <taxon>Actinomycetes</taxon>
        <taxon>Pseudonocardiales</taxon>
        <taxon>Pseudonocardiaceae</taxon>
        <taxon>Pseudonocardia</taxon>
    </lineage>
</organism>
<comment type="caution">
    <text evidence="2">The sequence shown here is derived from an EMBL/GenBank/DDBJ whole genome shotgun (WGS) entry which is preliminary data.</text>
</comment>
<dbReference type="GO" id="GO:0016787">
    <property type="term" value="F:hydrolase activity"/>
    <property type="evidence" value="ECO:0007669"/>
    <property type="project" value="UniProtKB-KW"/>
</dbReference>